<evidence type="ECO:0000259" key="5">
    <source>
        <dbReference type="Pfam" id="PF23314"/>
    </source>
</evidence>
<feature type="compositionally biased region" description="Basic and acidic residues" evidence="2">
    <location>
        <begin position="1532"/>
        <end position="1542"/>
    </location>
</feature>
<evidence type="ECO:0000313" key="7">
    <source>
        <dbReference type="EMBL" id="KAB1253828.1"/>
    </source>
</evidence>
<feature type="region of interest" description="Disordered" evidence="2">
    <location>
        <begin position="1505"/>
        <end position="1544"/>
    </location>
</feature>
<dbReference type="InterPro" id="IPR056243">
    <property type="entry name" value="TASOR_ab_dom"/>
</dbReference>
<evidence type="ECO:0000313" key="8">
    <source>
        <dbReference type="Proteomes" id="UP000299084"/>
    </source>
</evidence>
<dbReference type="Pfam" id="PF23314">
    <property type="entry name" value="TASOR_alpha-beta"/>
    <property type="match status" value="1"/>
</dbReference>
<gene>
    <name evidence="7" type="ORF">Cadr_000027095</name>
</gene>
<dbReference type="PANTHER" id="PTHR16207">
    <property type="entry name" value="SET DOMAIN-CONTAINING PROTEIN"/>
    <property type="match status" value="1"/>
</dbReference>
<feature type="domain" description="TASOR pseudo-PARP" evidence="4">
    <location>
        <begin position="110"/>
        <end position="256"/>
    </location>
</feature>
<keyword evidence="8" id="KW-1185">Reference proteome</keyword>
<feature type="domain" description="Golgi associated RAB2 interactor protein-like Rab2B-binding" evidence="3">
    <location>
        <begin position="365"/>
        <end position="448"/>
    </location>
</feature>
<dbReference type="Pfam" id="PF12509">
    <property type="entry name" value="DUF3715"/>
    <property type="match status" value="3"/>
</dbReference>
<feature type="compositionally biased region" description="Basic and acidic residues" evidence="2">
    <location>
        <begin position="859"/>
        <end position="868"/>
    </location>
</feature>
<feature type="region of interest" description="Disordered" evidence="2">
    <location>
        <begin position="1802"/>
        <end position="1827"/>
    </location>
</feature>
<feature type="domain" description="TASOR pseudo-PARP" evidence="4">
    <location>
        <begin position="1145"/>
        <end position="1283"/>
    </location>
</feature>
<name>A0A5N4C4N3_CAMDR</name>
<reference evidence="7 8" key="1">
    <citation type="journal article" date="2019" name="Mol. Ecol. Resour.">
        <title>Improving Illumina assemblies with Hi-C and long reads: an example with the North African dromedary.</title>
        <authorList>
            <person name="Elbers J.P."/>
            <person name="Rogers M.F."/>
            <person name="Perelman P.L."/>
            <person name="Proskuryakova A.A."/>
            <person name="Serdyukova N.A."/>
            <person name="Johnson W.E."/>
            <person name="Horin P."/>
            <person name="Corander J."/>
            <person name="Murphy D."/>
            <person name="Burger P.A."/>
        </authorList>
    </citation>
    <scope>NUCLEOTIDE SEQUENCE [LARGE SCALE GENOMIC DNA]</scope>
    <source>
        <strain evidence="7">Drom800</strain>
        <tissue evidence="7">Blood</tissue>
    </source>
</reference>
<feature type="region of interest" description="Disordered" evidence="2">
    <location>
        <begin position="859"/>
        <end position="928"/>
    </location>
</feature>
<evidence type="ECO:0000259" key="3">
    <source>
        <dbReference type="Pfam" id="PF12480"/>
    </source>
</evidence>
<dbReference type="Pfam" id="PF12480">
    <property type="entry name" value="GARIL_Rab2_bd"/>
    <property type="match status" value="1"/>
</dbReference>
<dbReference type="Proteomes" id="UP000299084">
    <property type="component" value="Unassembled WGS sequence"/>
</dbReference>
<dbReference type="GO" id="GO:0005654">
    <property type="term" value="C:nucleoplasm"/>
    <property type="evidence" value="ECO:0007669"/>
    <property type="project" value="TreeGrafter"/>
</dbReference>
<proteinExistence type="inferred from homology"/>
<dbReference type="InterPro" id="IPR056242">
    <property type="entry name" value="PIN_TASOR"/>
</dbReference>
<feature type="domain" description="TASOR pseudo-PARP" evidence="4">
    <location>
        <begin position="836"/>
        <end position="988"/>
    </location>
</feature>
<accession>A0A5N4C4N3</accession>
<feature type="region of interest" description="Disordered" evidence="2">
    <location>
        <begin position="1720"/>
        <end position="1753"/>
    </location>
</feature>
<feature type="region of interest" description="Disordered" evidence="2">
    <location>
        <begin position="1457"/>
        <end position="1480"/>
    </location>
</feature>
<dbReference type="STRING" id="9838.ENSCDRP00005024008"/>
<dbReference type="EMBL" id="JWIN03000035">
    <property type="protein sequence ID" value="KAB1253828.1"/>
    <property type="molecule type" value="Genomic_DNA"/>
</dbReference>
<feature type="compositionally biased region" description="Low complexity" evidence="2">
    <location>
        <begin position="1807"/>
        <end position="1818"/>
    </location>
</feature>
<comment type="similarity">
    <text evidence="1">Belongs to the TASOR family.</text>
</comment>
<dbReference type="InterPro" id="IPR046432">
    <property type="entry name" value="TASOR"/>
</dbReference>
<feature type="domain" description="TASOR alpha/beta" evidence="5">
    <location>
        <begin position="1855"/>
        <end position="1949"/>
    </location>
</feature>
<evidence type="ECO:0000259" key="4">
    <source>
        <dbReference type="Pfam" id="PF12509"/>
    </source>
</evidence>
<feature type="region of interest" description="Disordered" evidence="2">
    <location>
        <begin position="651"/>
        <end position="670"/>
    </location>
</feature>
<evidence type="ECO:0000256" key="1">
    <source>
        <dbReference type="ARBA" id="ARBA00008058"/>
    </source>
</evidence>
<organism evidence="7 8">
    <name type="scientific">Camelus dromedarius</name>
    <name type="common">Dromedary</name>
    <name type="synonym">Arabian camel</name>
    <dbReference type="NCBI Taxonomy" id="9838"/>
    <lineage>
        <taxon>Eukaryota</taxon>
        <taxon>Metazoa</taxon>
        <taxon>Chordata</taxon>
        <taxon>Craniata</taxon>
        <taxon>Vertebrata</taxon>
        <taxon>Euteleostomi</taxon>
        <taxon>Mammalia</taxon>
        <taxon>Eutheria</taxon>
        <taxon>Laurasiatheria</taxon>
        <taxon>Artiodactyla</taxon>
        <taxon>Tylopoda</taxon>
        <taxon>Camelidae</taxon>
        <taxon>Camelus</taxon>
    </lineage>
</organism>
<feature type="compositionally biased region" description="Low complexity" evidence="2">
    <location>
        <begin position="872"/>
        <end position="881"/>
    </location>
</feature>
<dbReference type="Pfam" id="PF24630">
    <property type="entry name" value="PIN_TASOR"/>
    <property type="match status" value="1"/>
</dbReference>
<dbReference type="PANTHER" id="PTHR16207:SF10">
    <property type="entry name" value="PROTEIN TASOR 2"/>
    <property type="match status" value="1"/>
</dbReference>
<dbReference type="InterPro" id="IPR022188">
    <property type="entry name" value="TASOR_DUF3715"/>
</dbReference>
<dbReference type="GO" id="GO:0045814">
    <property type="term" value="P:negative regulation of gene expression, epigenetic"/>
    <property type="evidence" value="ECO:0007669"/>
    <property type="project" value="InterPro"/>
</dbReference>
<feature type="domain" description="TASOR PIN" evidence="6">
    <location>
        <begin position="1953"/>
        <end position="2092"/>
    </location>
</feature>
<feature type="region of interest" description="Disordered" evidence="2">
    <location>
        <begin position="755"/>
        <end position="778"/>
    </location>
</feature>
<dbReference type="InterPro" id="IPR022168">
    <property type="entry name" value="GARIL-like_Rab2B-bd"/>
</dbReference>
<evidence type="ECO:0000256" key="2">
    <source>
        <dbReference type="SAM" id="MobiDB-lite"/>
    </source>
</evidence>
<feature type="region of interest" description="Disordered" evidence="2">
    <location>
        <begin position="949"/>
        <end position="997"/>
    </location>
</feature>
<evidence type="ECO:0000259" key="6">
    <source>
        <dbReference type="Pfam" id="PF24630"/>
    </source>
</evidence>
<sequence length="2102" mass="231076">MRDAAGAWSTLVHVSSVPYASISEEWIPRNGMVIWYAHSFGYLKQLHYFCLCFTVFETVSLSSDSLFQRAVSILHTSYLDSASEHGFQYSQVTLVKNDIFLNEYKTFYQEKKASNYTHEELQETYGFLLFETENQAKLVCQRGLCVGSSAITTLGDPAKGVYISKYSDYLHARPWYHGKSGYIVIFNLIKGRVKFVPENYTTNYTSPSSGCDCHVAADTDKVSPKTSHFRTFELSQYYLYELSGSTVTERPRQICPYVIVAFQYREPKKMAAPAPHHNSVLELKENVLISPWKGKLIIQGCLLCDITLWSSYGTVVPTQLPHELDFKYVMKVSSLKKRLPEAAFKKQNYLEQKVCCQEMCFNMYEVELSNKQGEKIDKLTEYIKNEQLAIIRCLEEREFFILLTSSALISETSKDDFVENVLFNSGEEQAGLHGLHLFHLSPSAGLKDLKVEDDISLKVTPVLPALNCALLEAKKSVTEKGISLNTLVKHNFRGLCKVKRSPALTAASQDGVKETAFFGKASNGFDLVPPAEKCPLQSFTQLKSYFSDPNAYILEVSTALDLLVERPQSPCISDGICDAAFSLVMTPDPEFHDSEAEVRKETETEKNSEEMIKARQGALVPLSSAVSLRVQPKRKGSAVRAVPSKRVSLCRPLPKRTPAGANKGPDSPTTLKLVKGQFPQKRKRGAEVLTAQFVQTTKLDRKNQDAPVSKDVPVATDAKRARKQEKPLVKTVPWAKPPVKKSPQKQRVNIVKGTQNPRIRKQPQPAKGETASQLQSEISDGQEHVLTINTAQPENITVAQKAPPETSLVSCDSQALNMLADLALRAATSSTVSPEPRLFHCSPELPQNDALLSKEHSLHGTSDHEYHRGVRSPKGGPLPKSSPDKESSPTPDPAVNQEEGSLVPGSQAPAEARSALPEETLESSDSSQSSFVAVEHSYALLLAEHSKRHLQQRGAPGPAFAKNGTKGPEAGTPVGKVMPFRHQQSTSPLQKLSEDPALRHRGRLLPSSLRDFSCSHTVFSCDGSFKVTFKCETDYVFSLDSKYTNNPLEKTVVRALHGPWNTDLPDNVEEVKLLLHMWVALFYSNQNKVIRSSRKVVEHSNPAKYVSINSTLDSFEFSEVEEPSCVDRCPADPLSEARGAPGGCAAEASFPDTHSLLPFVRPPPTRGLELWLQSEQKEVFVTEGHLETPESQNYIYSSNGEISAGKAKQETSEKVETSDLVLSGIGGSQTNGPSIPGEEKAFEPLDSTRVTSYNDAVTQTMFAKTCDGASSPPVICQQSVYGTLQGEVDVFHAAVQAEASALQGLAQHASFVNKERQPSAGRGDDTGCVMINLEPVTLTFEKSACVPVQTEVVSRPEKATALNVELMKQAGLKSGKEQLVLSDLKSDAGSYLPAKSLSSSPAATASVALARVRAEVPRPTLSSDSAAVAYCPGPLNVETGFQTEEISVIRMASLLKNNDTEEQTENETAGEGLGAKGESEALGGGVDIGVSCAIHYEPLSGDSDQDFLGDCGNPKSDTEDSCASRRSHSKKKEGASKGDSDTFRSLNSSGGDGWGCSGQAPGLQACIPPRSWPLGLKKEDVRVPCYVQIRDLCGVPRSYANFTVTKEHKEASRTLPSLRGQPSIWATWGPLSLWTDAGQAADSLTQNTLDLEYLRFAYKLNQIVKGGGSWLSAPATTVFPKEPPLPAAAGAFPLTTAPDPLGHPASRSRSPLVVTVVRKDTRHQSQQARGHTPGHGSRPSWNERCGYSRNRLRNSDRSQTVSFHLNKLRYNSTLKESRSDISLILSEYAEFNKVMANSHQAALPDKGPAGAPGEAAPCEPGPSPARPASYEDMVSDLCTSLRVKLERVVKEACTSTFLFHLVETEDRAFFVRTKNILRKGGHVEADPQRFCQAPRREEDTLMVIIRNEDIASHLHQIPSLLKLKHLPSVVFAGVDSPEDVLDGTHQELLRTGGFVVSDDTILETLTLVQLKEIVKILEKLNGNGRWKWLLHYRETKKLREDVRVDPTAHRKSLILKSCQSADITEPLPYHQCDSRSSAKTEHLKCLLSLQVQHVHARFAVFLTEKPVVSREIFENGGILVTDVNDFVENIQKVAAPFRSSYW</sequence>
<comment type="caution">
    <text evidence="7">The sequence shown here is derived from an EMBL/GenBank/DDBJ whole genome shotgun (WGS) entry which is preliminary data.</text>
</comment>
<protein>
    <submittedName>
        <fullName evidence="7">Protein FAM208B</fullName>
    </submittedName>
</protein>